<protein>
    <submittedName>
        <fullName evidence="2">Uncharacterized protein</fullName>
    </submittedName>
</protein>
<evidence type="ECO:0000313" key="3">
    <source>
        <dbReference type="Proteomes" id="UP001323405"/>
    </source>
</evidence>
<dbReference type="EMBL" id="JAFFHA010000007">
    <property type="protein sequence ID" value="KAK4653604.1"/>
    <property type="molecule type" value="Genomic_DNA"/>
</dbReference>
<comment type="caution">
    <text evidence="2">The sequence shown here is derived from an EMBL/GenBank/DDBJ whole genome shotgun (WGS) entry which is preliminary data.</text>
</comment>
<sequence>MQPTMFYTGVSFLVFLNIFPSPHHVKSTTSISFFPPLTGNFTSGVPSFEPATITTTPPFLSFSAFHLSATTFITSFCCIPGCSALTLFISSFIKICTLYNL</sequence>
<dbReference type="Proteomes" id="UP001323405">
    <property type="component" value="Unassembled WGS sequence"/>
</dbReference>
<gene>
    <name evidence="2" type="ORF">QC762_0085340</name>
</gene>
<keyword evidence="1" id="KW-0472">Membrane</keyword>
<accession>A0ABR0GDA1</accession>
<dbReference type="RefSeq" id="XP_062742579.1">
    <property type="nucleotide sequence ID" value="XM_062883986.1"/>
</dbReference>
<keyword evidence="1" id="KW-0812">Transmembrane</keyword>
<evidence type="ECO:0000313" key="2">
    <source>
        <dbReference type="EMBL" id="KAK4653604.1"/>
    </source>
</evidence>
<keyword evidence="1" id="KW-1133">Transmembrane helix</keyword>
<reference evidence="2 3" key="1">
    <citation type="journal article" date="2023" name="bioRxiv">
        <title>High-quality genome assemblies of four members of thePodospora anserinaspecies complex.</title>
        <authorList>
            <person name="Ament-Velasquez S.L."/>
            <person name="Vogan A.A."/>
            <person name="Wallerman O."/>
            <person name="Hartmann F."/>
            <person name="Gautier V."/>
            <person name="Silar P."/>
            <person name="Giraud T."/>
            <person name="Johannesson H."/>
        </authorList>
    </citation>
    <scope>NUCLEOTIDE SEQUENCE [LARGE SCALE GENOMIC DNA]</scope>
    <source>
        <strain evidence="2 3">CBS 415.72m</strain>
    </source>
</reference>
<name>A0ABR0GDA1_9PEZI</name>
<feature type="transmembrane region" description="Helical" evidence="1">
    <location>
        <begin position="64"/>
        <end position="89"/>
    </location>
</feature>
<organism evidence="2 3">
    <name type="scientific">Podospora pseudocomata</name>
    <dbReference type="NCBI Taxonomy" id="2093779"/>
    <lineage>
        <taxon>Eukaryota</taxon>
        <taxon>Fungi</taxon>
        <taxon>Dikarya</taxon>
        <taxon>Ascomycota</taxon>
        <taxon>Pezizomycotina</taxon>
        <taxon>Sordariomycetes</taxon>
        <taxon>Sordariomycetidae</taxon>
        <taxon>Sordariales</taxon>
        <taxon>Podosporaceae</taxon>
        <taxon>Podospora</taxon>
    </lineage>
</organism>
<dbReference type="GeneID" id="87903735"/>
<keyword evidence="3" id="KW-1185">Reference proteome</keyword>
<evidence type="ECO:0000256" key="1">
    <source>
        <dbReference type="SAM" id="Phobius"/>
    </source>
</evidence>
<proteinExistence type="predicted"/>